<dbReference type="InterPro" id="IPR050736">
    <property type="entry name" value="Sensor_HK_Regulatory"/>
</dbReference>
<evidence type="ECO:0000256" key="4">
    <source>
        <dbReference type="ARBA" id="ARBA00022679"/>
    </source>
</evidence>
<keyword evidence="3" id="KW-0597">Phosphoprotein</keyword>
<evidence type="ECO:0000259" key="8">
    <source>
        <dbReference type="PROSITE" id="PS50109"/>
    </source>
</evidence>
<organism evidence="9">
    <name type="scientific">Desulfatirhabdium butyrativorans</name>
    <dbReference type="NCBI Taxonomy" id="340467"/>
    <lineage>
        <taxon>Bacteria</taxon>
        <taxon>Pseudomonadati</taxon>
        <taxon>Thermodesulfobacteriota</taxon>
        <taxon>Desulfobacteria</taxon>
        <taxon>Desulfobacterales</taxon>
        <taxon>Desulfatirhabdiaceae</taxon>
        <taxon>Desulfatirhabdium</taxon>
    </lineage>
</organism>
<dbReference type="InterPro" id="IPR036097">
    <property type="entry name" value="HisK_dim/P_sf"/>
</dbReference>
<dbReference type="InterPro" id="IPR003594">
    <property type="entry name" value="HATPase_dom"/>
</dbReference>
<gene>
    <name evidence="9" type="ORF">ENS29_01815</name>
</gene>
<dbReference type="CDD" id="cd00075">
    <property type="entry name" value="HATPase"/>
    <property type="match status" value="1"/>
</dbReference>
<dbReference type="SUPFAM" id="SSF47384">
    <property type="entry name" value="Homodimeric domain of signal transducing histidine kinase"/>
    <property type="match status" value="1"/>
</dbReference>
<sequence>MTMQPIPKSHSIETLLYDEVRRHAALIFWVMDSDHRVVSANAFSTTLIGHSIEGKHFRDVVVDFENRLDPNRMAQDSEKAHLIHIVTKDRLPQSFSCTFHAIDTGVVMIGSIALEEQERLKTEILSLNQELSNMTRALQKANAELKHLNELKNQFLGMAAHDLRKPVGIIMAYADFLEEELASTMGEEQQGFLRTIQSSARFMKRIIDNFLDAALIDSGRFEMDFSREAVQTVLDHSLAMVSLAARRKSITIDRSFPLDLPTLMMDGSKIEQVVMNVLANAVEYSPPGSRIEVSAGSDERVCTIRVTDQGPGIPREEIQHLFQAYGRASARKTAGERSIGLGLAISRKIVEQHGGTISVTSEIGKGSTFEIRLPLHWNSPEDGDPSRRHG</sequence>
<comment type="caution">
    <text evidence="9">The sequence shown here is derived from an EMBL/GenBank/DDBJ whole genome shotgun (WGS) entry which is preliminary data.</text>
</comment>
<keyword evidence="4" id="KW-0808">Transferase</keyword>
<dbReference type="PRINTS" id="PR00344">
    <property type="entry name" value="BCTRLSENSOR"/>
</dbReference>
<comment type="catalytic activity">
    <reaction evidence="1">
        <text>ATP + protein L-histidine = ADP + protein N-phospho-L-histidine.</text>
        <dbReference type="EC" id="2.7.13.3"/>
    </reaction>
</comment>
<keyword evidence="5 9" id="KW-0418">Kinase</keyword>
<dbReference type="InterPro" id="IPR003661">
    <property type="entry name" value="HisK_dim/P_dom"/>
</dbReference>
<dbReference type="PANTHER" id="PTHR43711">
    <property type="entry name" value="TWO-COMPONENT HISTIDINE KINASE"/>
    <property type="match status" value="1"/>
</dbReference>
<dbReference type="SMART" id="SM00387">
    <property type="entry name" value="HATPase_c"/>
    <property type="match status" value="1"/>
</dbReference>
<evidence type="ECO:0000256" key="5">
    <source>
        <dbReference type="ARBA" id="ARBA00022777"/>
    </source>
</evidence>
<keyword evidence="7" id="KW-0175">Coiled coil</keyword>
<dbReference type="AlphaFoldDB" id="A0A7C4RM11"/>
<evidence type="ECO:0000256" key="6">
    <source>
        <dbReference type="ARBA" id="ARBA00023012"/>
    </source>
</evidence>
<dbReference type="CDD" id="cd00082">
    <property type="entry name" value="HisKA"/>
    <property type="match status" value="1"/>
</dbReference>
<dbReference type="InterPro" id="IPR036890">
    <property type="entry name" value="HATPase_C_sf"/>
</dbReference>
<evidence type="ECO:0000256" key="3">
    <source>
        <dbReference type="ARBA" id="ARBA00022553"/>
    </source>
</evidence>
<reference evidence="9" key="1">
    <citation type="journal article" date="2020" name="mSystems">
        <title>Genome- and Community-Level Interaction Insights into Carbon Utilization and Element Cycling Functions of Hydrothermarchaeota in Hydrothermal Sediment.</title>
        <authorList>
            <person name="Zhou Z."/>
            <person name="Liu Y."/>
            <person name="Xu W."/>
            <person name="Pan J."/>
            <person name="Luo Z.H."/>
            <person name="Li M."/>
        </authorList>
    </citation>
    <scope>NUCLEOTIDE SEQUENCE [LARGE SCALE GENOMIC DNA]</scope>
    <source>
        <strain evidence="9">SpSt-477</strain>
    </source>
</reference>
<dbReference type="SUPFAM" id="SSF55874">
    <property type="entry name" value="ATPase domain of HSP90 chaperone/DNA topoisomerase II/histidine kinase"/>
    <property type="match status" value="1"/>
</dbReference>
<dbReference type="InterPro" id="IPR005467">
    <property type="entry name" value="His_kinase_dom"/>
</dbReference>
<dbReference type="Pfam" id="PF00512">
    <property type="entry name" value="HisKA"/>
    <property type="match status" value="1"/>
</dbReference>
<dbReference type="PROSITE" id="PS50109">
    <property type="entry name" value="HIS_KIN"/>
    <property type="match status" value="1"/>
</dbReference>
<protein>
    <recommendedName>
        <fullName evidence="2">histidine kinase</fullName>
        <ecNumber evidence="2">2.7.13.3</ecNumber>
    </recommendedName>
</protein>
<feature type="domain" description="Histidine kinase" evidence="8">
    <location>
        <begin position="158"/>
        <end position="377"/>
    </location>
</feature>
<dbReference type="SMART" id="SM00388">
    <property type="entry name" value="HisKA"/>
    <property type="match status" value="1"/>
</dbReference>
<accession>A0A7C4RM11</accession>
<evidence type="ECO:0000313" key="9">
    <source>
        <dbReference type="EMBL" id="HGU31575.1"/>
    </source>
</evidence>
<evidence type="ECO:0000256" key="7">
    <source>
        <dbReference type="SAM" id="Coils"/>
    </source>
</evidence>
<dbReference type="Pfam" id="PF02518">
    <property type="entry name" value="HATPase_c"/>
    <property type="match status" value="1"/>
</dbReference>
<keyword evidence="6" id="KW-0902">Two-component regulatory system</keyword>
<dbReference type="FunFam" id="3.30.565.10:FF:000006">
    <property type="entry name" value="Sensor histidine kinase WalK"/>
    <property type="match status" value="1"/>
</dbReference>
<dbReference type="InterPro" id="IPR004358">
    <property type="entry name" value="Sig_transdc_His_kin-like_C"/>
</dbReference>
<name>A0A7C4RM11_9BACT</name>
<dbReference type="PANTHER" id="PTHR43711:SF1">
    <property type="entry name" value="HISTIDINE KINASE 1"/>
    <property type="match status" value="1"/>
</dbReference>
<dbReference type="GO" id="GO:0000155">
    <property type="term" value="F:phosphorelay sensor kinase activity"/>
    <property type="evidence" value="ECO:0007669"/>
    <property type="project" value="InterPro"/>
</dbReference>
<proteinExistence type="predicted"/>
<dbReference type="Gene3D" id="1.10.287.130">
    <property type="match status" value="1"/>
</dbReference>
<evidence type="ECO:0000256" key="1">
    <source>
        <dbReference type="ARBA" id="ARBA00000085"/>
    </source>
</evidence>
<dbReference type="EC" id="2.7.13.3" evidence="2"/>
<dbReference type="Gene3D" id="3.30.565.10">
    <property type="entry name" value="Histidine kinase-like ATPase, C-terminal domain"/>
    <property type="match status" value="1"/>
</dbReference>
<feature type="coiled-coil region" evidence="7">
    <location>
        <begin position="117"/>
        <end position="154"/>
    </location>
</feature>
<evidence type="ECO:0000256" key="2">
    <source>
        <dbReference type="ARBA" id="ARBA00012438"/>
    </source>
</evidence>
<dbReference type="EMBL" id="DSUH01000041">
    <property type="protein sequence ID" value="HGU31575.1"/>
    <property type="molecule type" value="Genomic_DNA"/>
</dbReference>